<reference evidence="1 2" key="1">
    <citation type="submission" date="2019-08" db="EMBL/GenBank/DDBJ databases">
        <title>Bacillus genomes from the desert of Cuatro Cienegas, Coahuila.</title>
        <authorList>
            <person name="Olmedo-Alvarez G."/>
        </authorList>
    </citation>
    <scope>NUCLEOTIDE SEQUENCE [LARGE SCALE GENOMIC DNA]</scope>
    <source>
        <strain evidence="1 2">CH28_1T</strain>
    </source>
</reference>
<organism evidence="1 2">
    <name type="scientific">Sutcliffiella horikoshii</name>
    <dbReference type="NCBI Taxonomy" id="79883"/>
    <lineage>
        <taxon>Bacteria</taxon>
        <taxon>Bacillati</taxon>
        <taxon>Bacillota</taxon>
        <taxon>Bacilli</taxon>
        <taxon>Bacillales</taxon>
        <taxon>Bacillaceae</taxon>
        <taxon>Sutcliffiella</taxon>
    </lineage>
</organism>
<dbReference type="AlphaFoldDB" id="A0A5D4T4V1"/>
<dbReference type="Proteomes" id="UP000322524">
    <property type="component" value="Unassembled WGS sequence"/>
</dbReference>
<name>A0A5D4T4V1_9BACI</name>
<dbReference type="EMBL" id="VTEV01000002">
    <property type="protein sequence ID" value="TYS69941.1"/>
    <property type="molecule type" value="Genomic_DNA"/>
</dbReference>
<comment type="caution">
    <text evidence="1">The sequence shown here is derived from an EMBL/GenBank/DDBJ whole genome shotgun (WGS) entry which is preliminary data.</text>
</comment>
<gene>
    <name evidence="1" type="ORF">FZC76_04995</name>
</gene>
<proteinExistence type="predicted"/>
<evidence type="ECO:0000313" key="2">
    <source>
        <dbReference type="Proteomes" id="UP000322524"/>
    </source>
</evidence>
<accession>A0A5D4T4V1</accession>
<dbReference type="InterPro" id="IPR003330">
    <property type="entry name" value="MSG"/>
</dbReference>
<protein>
    <submittedName>
        <fullName evidence="1">Uncharacterized protein</fullName>
    </submittedName>
</protein>
<dbReference type="Pfam" id="PF02349">
    <property type="entry name" value="MSG"/>
    <property type="match status" value="1"/>
</dbReference>
<sequence>MSGYCDFFRRYCDFFEGDCNFSDDDCNFFRGYCNFFNFHVYKKPKRIQPSTWAFLIYCVMHARRLSI</sequence>
<evidence type="ECO:0000313" key="1">
    <source>
        <dbReference type="EMBL" id="TYS69941.1"/>
    </source>
</evidence>